<dbReference type="EMBL" id="FN668690">
    <property type="protein sequence ID" value="CBK25065.2"/>
    <property type="molecule type" value="Genomic_DNA"/>
</dbReference>
<evidence type="ECO:0000256" key="5">
    <source>
        <dbReference type="ARBA" id="ARBA00023027"/>
    </source>
</evidence>
<reference evidence="10" key="1">
    <citation type="submission" date="2010-02" db="EMBL/GenBank/DDBJ databases">
        <title>Sequencing and annotation of the Blastocystis hominis genome.</title>
        <authorList>
            <person name="Wincker P."/>
        </authorList>
    </citation>
    <scope>NUCLEOTIDE SEQUENCE</scope>
    <source>
        <strain evidence="10">Singapore isolate B</strain>
    </source>
</reference>
<dbReference type="GO" id="GO:0005829">
    <property type="term" value="C:cytosol"/>
    <property type="evidence" value="ECO:0007669"/>
    <property type="project" value="TreeGrafter"/>
</dbReference>
<keyword evidence="6" id="KW-0299">Galactose metabolism</keyword>
<evidence type="ECO:0000259" key="9">
    <source>
        <dbReference type="Pfam" id="PF01370"/>
    </source>
</evidence>
<dbReference type="Gene3D" id="3.90.25.10">
    <property type="entry name" value="UDP-galactose 4-epimerase, domain 1"/>
    <property type="match status" value="1"/>
</dbReference>
<dbReference type="CDD" id="cd05247">
    <property type="entry name" value="UDP_G4E_1_SDR_e"/>
    <property type="match status" value="1"/>
</dbReference>
<gene>
    <name evidence="10" type="ORF">GSBLH_T00004706001</name>
</gene>
<dbReference type="InterPro" id="IPR036291">
    <property type="entry name" value="NAD(P)-bd_dom_sf"/>
</dbReference>
<dbReference type="PANTHER" id="PTHR43725:SF47">
    <property type="entry name" value="UDP-GLUCOSE 4-EPIMERASE"/>
    <property type="match status" value="1"/>
</dbReference>
<proteinExistence type="inferred from homology"/>
<evidence type="ECO:0000256" key="3">
    <source>
        <dbReference type="ARBA" id="ARBA00004947"/>
    </source>
</evidence>
<keyword evidence="8" id="KW-0119">Carbohydrate metabolism</keyword>
<dbReference type="InParanoid" id="D8MAH6"/>
<accession>D8MAH6</accession>
<evidence type="ECO:0000313" key="10">
    <source>
        <dbReference type="EMBL" id="CBK25065.2"/>
    </source>
</evidence>
<organism evidence="10">
    <name type="scientific">Blastocystis hominis</name>
    <dbReference type="NCBI Taxonomy" id="12968"/>
    <lineage>
        <taxon>Eukaryota</taxon>
        <taxon>Sar</taxon>
        <taxon>Stramenopiles</taxon>
        <taxon>Bigyra</taxon>
        <taxon>Opalozoa</taxon>
        <taxon>Opalinata</taxon>
        <taxon>Blastocystidae</taxon>
        <taxon>Blastocystis</taxon>
    </lineage>
</organism>
<dbReference type="Pfam" id="PF01370">
    <property type="entry name" value="Epimerase"/>
    <property type="match status" value="1"/>
</dbReference>
<dbReference type="NCBIfam" id="TIGR01179">
    <property type="entry name" value="galE"/>
    <property type="match status" value="1"/>
</dbReference>
<keyword evidence="5 8" id="KW-0520">NAD</keyword>
<dbReference type="RefSeq" id="XP_012899113.1">
    <property type="nucleotide sequence ID" value="XM_013043659.1"/>
</dbReference>
<dbReference type="SUPFAM" id="SSF51735">
    <property type="entry name" value="NAD(P)-binding Rossmann-fold domains"/>
    <property type="match status" value="1"/>
</dbReference>
<dbReference type="InterPro" id="IPR005886">
    <property type="entry name" value="UDP_G4E"/>
</dbReference>
<comment type="subunit">
    <text evidence="8">Homodimer.</text>
</comment>
<comment type="catalytic activity">
    <reaction evidence="1 8">
        <text>UDP-alpha-D-glucose = UDP-alpha-D-galactose</text>
        <dbReference type="Rhea" id="RHEA:22168"/>
        <dbReference type="ChEBI" id="CHEBI:58885"/>
        <dbReference type="ChEBI" id="CHEBI:66914"/>
        <dbReference type="EC" id="5.1.3.2"/>
    </reaction>
</comment>
<comment type="cofactor">
    <cofactor evidence="2 8">
        <name>NAD(+)</name>
        <dbReference type="ChEBI" id="CHEBI:57540"/>
    </cofactor>
</comment>
<dbReference type="AlphaFoldDB" id="D8MAH6"/>
<dbReference type="Gene3D" id="3.40.50.720">
    <property type="entry name" value="NAD(P)-binding Rossmann-like Domain"/>
    <property type="match status" value="1"/>
</dbReference>
<evidence type="ECO:0000313" key="11">
    <source>
        <dbReference type="Proteomes" id="UP000008312"/>
    </source>
</evidence>
<keyword evidence="11" id="KW-1185">Reference proteome</keyword>
<comment type="pathway">
    <text evidence="3 8">Carbohydrate metabolism; galactose metabolism.</text>
</comment>
<dbReference type="EC" id="5.1.3.2" evidence="4 8"/>
<dbReference type="UniPathway" id="UPA00214"/>
<dbReference type="OrthoDB" id="16464at2759"/>
<evidence type="ECO:0000256" key="2">
    <source>
        <dbReference type="ARBA" id="ARBA00001911"/>
    </source>
</evidence>
<comment type="similarity">
    <text evidence="8">Belongs to the NAD(P)-dependent epimerase/dehydratase family.</text>
</comment>
<evidence type="ECO:0000256" key="6">
    <source>
        <dbReference type="ARBA" id="ARBA00023144"/>
    </source>
</evidence>
<dbReference type="GO" id="GO:0003978">
    <property type="term" value="F:UDP-glucose 4-epimerase activity"/>
    <property type="evidence" value="ECO:0007669"/>
    <property type="project" value="UniProtKB-UniRule"/>
</dbReference>
<dbReference type="Proteomes" id="UP000008312">
    <property type="component" value="Unassembled WGS sequence"/>
</dbReference>
<dbReference type="InterPro" id="IPR001509">
    <property type="entry name" value="Epimerase_deHydtase"/>
</dbReference>
<feature type="domain" description="NAD-dependent epimerase/dehydratase" evidence="9">
    <location>
        <begin position="18"/>
        <end position="230"/>
    </location>
</feature>
<dbReference type="GeneID" id="24921712"/>
<dbReference type="OMA" id="CVILRYF"/>
<dbReference type="PANTHER" id="PTHR43725">
    <property type="entry name" value="UDP-GLUCOSE 4-EPIMERASE"/>
    <property type="match status" value="1"/>
</dbReference>
<evidence type="ECO:0000256" key="8">
    <source>
        <dbReference type="RuleBase" id="RU366046"/>
    </source>
</evidence>
<dbReference type="GO" id="GO:0006012">
    <property type="term" value="P:galactose metabolic process"/>
    <property type="evidence" value="ECO:0007669"/>
    <property type="project" value="UniProtKB-UniPathway"/>
</dbReference>
<sequence length="307" mass="34427">MGCFEAIKKVAKPAEGQLLFANCSLLDAAALDEVFTKFGPFEAVIHFAAYKHVGESQSKPLEYYENNLTGSINLLKAMRKHNVKRLIFSSSCTVYGDAPCPFDENTPTGHGIEHPYGETKFMMERIFSDVYKQDPEWCITILRYFNPIGAHPSGDMGEDPSGLLSNLVPYLQQVAIGKKDHINVFGTDYDTPDGTCLRDYIHVMDIAEGHVKALEYMQGNGYKGYDVFNLGTGKGSSVFEVIRAMEKACGFELKKVLCPRRAGDRPDAYAVTDKAEKLLHWKAKYTLEDACRDAWNWQHKHPDGYAD</sequence>
<evidence type="ECO:0000256" key="7">
    <source>
        <dbReference type="ARBA" id="ARBA00023235"/>
    </source>
</evidence>
<keyword evidence="7 8" id="KW-0413">Isomerase</keyword>
<protein>
    <recommendedName>
        <fullName evidence="4 8">UDP-glucose 4-epimerase</fullName>
        <ecNumber evidence="4 8">5.1.3.2</ecNumber>
    </recommendedName>
</protein>
<evidence type="ECO:0000256" key="4">
    <source>
        <dbReference type="ARBA" id="ARBA00013189"/>
    </source>
</evidence>
<evidence type="ECO:0000256" key="1">
    <source>
        <dbReference type="ARBA" id="ARBA00000083"/>
    </source>
</evidence>
<name>D8MAH6_BLAHO</name>